<sequence length="381" mass="41225">MIRVRVGLWGLLLGLLLPLLFGPLQVQAQEQEAAAIFRYAEVIEVKELTSNPAGAPKGWHVRYSFELDDETPQKGGFDLFATTKEPLTMPTELSEGDTIILSCNSGGCDYFDRGRSGGLWFMGLIFIAVIWWVCRDHGLFALFALGFSAAFIFAVMTPLLMQGFSPLWLSLLTALLLAVVLITMSHGFSSRSLVAIKSTAISLILALLFAQLACWVLGLNGGGGSIAMYSGHGLLKGLDLHGLFLGAILLGSLGVLGDITWTQSAMVEELATAHPRMRSVELVKAVMPVGRDHAAGMLHSLVMAYIGAGLPMFILVFYDSQTPLWVTLNSELVLEELVRMIAGGFALTLAVPISSWVAALRYGERPRLSRTSPLVRSGKRG</sequence>
<evidence type="ECO:0000313" key="2">
    <source>
        <dbReference type="EMBL" id="CRH06835.1"/>
    </source>
</evidence>
<feature type="transmembrane region" description="Helical" evidence="1">
    <location>
        <begin position="297"/>
        <end position="318"/>
    </location>
</feature>
<feature type="transmembrane region" description="Helical" evidence="1">
    <location>
        <begin position="167"/>
        <end position="188"/>
    </location>
</feature>
<name>A0A1S7LIV6_MAGMO</name>
<dbReference type="PANTHER" id="PTHR41771">
    <property type="entry name" value="MEMBRANE PROTEIN-RELATED"/>
    <property type="match status" value="1"/>
</dbReference>
<gene>
    <name evidence="2" type="ORF">MAGMO_2682</name>
</gene>
<organism evidence="2">
    <name type="scientific">Magnetococcus massalia (strain MO-1)</name>
    <dbReference type="NCBI Taxonomy" id="451514"/>
    <lineage>
        <taxon>Bacteria</taxon>
        <taxon>Pseudomonadati</taxon>
        <taxon>Pseudomonadota</taxon>
        <taxon>Magnetococcia</taxon>
        <taxon>Magnetococcales</taxon>
        <taxon>Magnetococcaceae</taxon>
        <taxon>Magnetococcus</taxon>
    </lineage>
</organism>
<evidence type="ECO:0000256" key="1">
    <source>
        <dbReference type="SAM" id="Phobius"/>
    </source>
</evidence>
<proteinExistence type="predicted"/>
<reference evidence="2" key="1">
    <citation type="submission" date="2015-04" db="EMBL/GenBank/DDBJ databases">
        <authorList>
            <person name="Syromyatnikov M.Y."/>
            <person name="Popov V.N."/>
        </authorList>
    </citation>
    <scope>NUCLEOTIDE SEQUENCE</scope>
    <source>
        <strain evidence="2">MO-1</strain>
    </source>
</reference>
<feature type="transmembrane region" description="Helical" evidence="1">
    <location>
        <begin position="238"/>
        <end position="256"/>
    </location>
</feature>
<protein>
    <recommendedName>
        <fullName evidence="3">YibE/F family protein</fullName>
    </recommendedName>
</protein>
<keyword evidence="1" id="KW-0472">Membrane</keyword>
<feature type="transmembrane region" description="Helical" evidence="1">
    <location>
        <begin position="117"/>
        <end position="134"/>
    </location>
</feature>
<evidence type="ECO:0008006" key="3">
    <source>
        <dbReference type="Google" id="ProtNLM"/>
    </source>
</evidence>
<dbReference type="AlphaFoldDB" id="A0A1S7LIV6"/>
<feature type="transmembrane region" description="Helical" evidence="1">
    <location>
        <begin position="200"/>
        <end position="218"/>
    </location>
</feature>
<feature type="transmembrane region" description="Helical" evidence="1">
    <location>
        <begin position="338"/>
        <end position="360"/>
    </location>
</feature>
<accession>A0A1S7LIV6</accession>
<keyword evidence="1" id="KW-0812">Transmembrane</keyword>
<feature type="transmembrane region" description="Helical" evidence="1">
    <location>
        <begin position="139"/>
        <end position="161"/>
    </location>
</feature>
<dbReference type="EMBL" id="LO017727">
    <property type="protein sequence ID" value="CRH06835.1"/>
    <property type="molecule type" value="Genomic_DNA"/>
</dbReference>
<dbReference type="InterPro" id="IPR012507">
    <property type="entry name" value="YibE_F"/>
</dbReference>
<dbReference type="PANTHER" id="PTHR41771:SF1">
    <property type="entry name" value="MEMBRANE PROTEIN"/>
    <property type="match status" value="1"/>
</dbReference>
<dbReference type="Pfam" id="PF07907">
    <property type="entry name" value="YibE_F"/>
    <property type="match status" value="1"/>
</dbReference>
<keyword evidence="1" id="KW-1133">Transmembrane helix</keyword>